<dbReference type="OrthoDB" id="9815245at2"/>
<organism evidence="3 4">
    <name type="scientific">Desulfonatronospira thiodismutans ASO3-1</name>
    <dbReference type="NCBI Taxonomy" id="555779"/>
    <lineage>
        <taxon>Bacteria</taxon>
        <taxon>Pseudomonadati</taxon>
        <taxon>Thermodesulfobacteriota</taxon>
        <taxon>Desulfovibrionia</taxon>
        <taxon>Desulfovibrionales</taxon>
        <taxon>Desulfonatronovibrionaceae</taxon>
        <taxon>Desulfonatronospira</taxon>
    </lineage>
</organism>
<dbReference type="eggNOG" id="COG0739">
    <property type="taxonomic scope" value="Bacteria"/>
</dbReference>
<dbReference type="GO" id="GO:0004222">
    <property type="term" value="F:metalloendopeptidase activity"/>
    <property type="evidence" value="ECO:0007669"/>
    <property type="project" value="TreeGrafter"/>
</dbReference>
<dbReference type="Gene3D" id="2.70.70.10">
    <property type="entry name" value="Glucose Permease (Domain IIA)"/>
    <property type="match status" value="1"/>
</dbReference>
<dbReference type="CDD" id="cd12797">
    <property type="entry name" value="M23_peptidase"/>
    <property type="match status" value="1"/>
</dbReference>
<dbReference type="InterPro" id="IPR050570">
    <property type="entry name" value="Cell_wall_metabolism_enzyme"/>
</dbReference>
<dbReference type="FunFam" id="2.70.70.10:FF:000006">
    <property type="entry name" value="M23 family peptidase"/>
    <property type="match status" value="1"/>
</dbReference>
<evidence type="ECO:0000313" key="4">
    <source>
        <dbReference type="Proteomes" id="UP000005496"/>
    </source>
</evidence>
<dbReference type="RefSeq" id="WP_008869082.1">
    <property type="nucleotide sequence ID" value="NZ_ACJN02000001.1"/>
</dbReference>
<sequence length="300" mass="34467">MLFKKYQLVIFKDKHGSCSSITLRGWVFMFALLLILAVAGTNVYLWKHYQEYRTVSQQLNRSQDTVQSQKIQLTTLFHKFHDLEQNLERVQEFDDKLRVMLNLEPPRELNPNPIGGTSENTSPSSFPFYRQEMLTRQMHNFLDQLSKEARLEEIKQQEILQALHQQKDLLSSTPSIWPAQGWVSSDFGYRSSPFTGQREFHKGLDISAPEGTPIYAPASGKVTFTGRDGGYGITMVIDHGRGITTRYAHLQRYVADEETKVSRGELIGYVGNTGRSTGPHLHYEVRLNNMPVNPKRYILN</sequence>
<dbReference type="MEROPS" id="M23.009"/>
<protein>
    <submittedName>
        <fullName evidence="3">Peptidase M23</fullName>
    </submittedName>
</protein>
<keyword evidence="1" id="KW-1133">Transmembrane helix</keyword>
<dbReference type="AlphaFoldDB" id="D6SMP3"/>
<dbReference type="PANTHER" id="PTHR21666">
    <property type="entry name" value="PEPTIDASE-RELATED"/>
    <property type="match status" value="1"/>
</dbReference>
<dbReference type="Proteomes" id="UP000005496">
    <property type="component" value="Unassembled WGS sequence"/>
</dbReference>
<keyword evidence="1" id="KW-0472">Membrane</keyword>
<comment type="caution">
    <text evidence="3">The sequence shown here is derived from an EMBL/GenBank/DDBJ whole genome shotgun (WGS) entry which is preliminary data.</text>
</comment>
<dbReference type="SUPFAM" id="SSF51261">
    <property type="entry name" value="Duplicated hybrid motif"/>
    <property type="match status" value="1"/>
</dbReference>
<dbReference type="InterPro" id="IPR011055">
    <property type="entry name" value="Dup_hybrid_motif"/>
</dbReference>
<dbReference type="PANTHER" id="PTHR21666:SF270">
    <property type="entry name" value="MUREIN HYDROLASE ACTIVATOR ENVC"/>
    <property type="match status" value="1"/>
</dbReference>
<evidence type="ECO:0000256" key="1">
    <source>
        <dbReference type="SAM" id="Phobius"/>
    </source>
</evidence>
<accession>D6SMP3</accession>
<keyword evidence="4" id="KW-1185">Reference proteome</keyword>
<dbReference type="Pfam" id="PF01551">
    <property type="entry name" value="Peptidase_M23"/>
    <property type="match status" value="1"/>
</dbReference>
<gene>
    <name evidence="3" type="ORF">Dthio_PD3396</name>
</gene>
<dbReference type="EMBL" id="ACJN02000001">
    <property type="protein sequence ID" value="EFI35954.1"/>
    <property type="molecule type" value="Genomic_DNA"/>
</dbReference>
<dbReference type="InterPro" id="IPR016047">
    <property type="entry name" value="M23ase_b-sheet_dom"/>
</dbReference>
<feature type="transmembrane region" description="Helical" evidence="1">
    <location>
        <begin position="21"/>
        <end position="46"/>
    </location>
</feature>
<proteinExistence type="predicted"/>
<evidence type="ECO:0000313" key="3">
    <source>
        <dbReference type="EMBL" id="EFI35954.1"/>
    </source>
</evidence>
<reference evidence="3" key="1">
    <citation type="submission" date="2010-05" db="EMBL/GenBank/DDBJ databases">
        <title>The draft genome of Desulfonatronospira thiodismutans ASO3-1.</title>
        <authorList>
            <consortium name="US DOE Joint Genome Institute (JGI-PGF)"/>
            <person name="Lucas S."/>
            <person name="Copeland A."/>
            <person name="Lapidus A."/>
            <person name="Cheng J.-F."/>
            <person name="Bruce D."/>
            <person name="Goodwin L."/>
            <person name="Pitluck S."/>
            <person name="Chertkov O."/>
            <person name="Brettin T."/>
            <person name="Detter J.C."/>
            <person name="Han C."/>
            <person name="Land M.L."/>
            <person name="Hauser L."/>
            <person name="Kyrpides N."/>
            <person name="Mikhailova N."/>
            <person name="Muyzer G."/>
            <person name="Woyke T."/>
        </authorList>
    </citation>
    <scope>NUCLEOTIDE SEQUENCE [LARGE SCALE GENOMIC DNA]</scope>
    <source>
        <strain evidence="3">ASO3-1</strain>
    </source>
</reference>
<name>D6SMP3_9BACT</name>
<feature type="domain" description="M23ase beta-sheet core" evidence="2">
    <location>
        <begin position="200"/>
        <end position="294"/>
    </location>
</feature>
<keyword evidence="1" id="KW-0812">Transmembrane</keyword>
<evidence type="ECO:0000259" key="2">
    <source>
        <dbReference type="Pfam" id="PF01551"/>
    </source>
</evidence>